<dbReference type="Gene3D" id="2.60.40.640">
    <property type="match status" value="1"/>
</dbReference>
<evidence type="ECO:0000313" key="2">
    <source>
        <dbReference type="EMBL" id="KLJ07371.1"/>
    </source>
</evidence>
<dbReference type="InterPro" id="IPR014848">
    <property type="entry name" value="Rgp1"/>
</dbReference>
<feature type="compositionally biased region" description="Low complexity" evidence="1">
    <location>
        <begin position="298"/>
        <end position="309"/>
    </location>
</feature>
<evidence type="ECO:0000313" key="3">
    <source>
        <dbReference type="Proteomes" id="UP000053573"/>
    </source>
</evidence>
<dbReference type="OrthoDB" id="1918at2759"/>
<sequence length="824" mass="90101">MQSDIQVFVRWKEQTIFAGEDVECTITFKNVTPSDSSTDLSASQKHARRGSRPMNGVVSGGNYSPAKSLNPFYFNNRRSAAASPRNRQHGFDKSHRTAASMSSPLSLSHSFPPTTANNNGVQGPGHRHKRSVSIISLEPEKQGAPAVSQRMGKAHSRSASFQVFSKRNELYGESPHLGNFVLLKSENKLTSRPSNYRISPNDPTPNLSIPNHRSGPERSRLPTRSPSETSSPIQRDPGRRPPPLPTDFKFPQAPPTPSDTLSGTNVSPVSTAPRALDTKDVPILEPPTRLAPATKILSTSSMNGSTRSSGEFYSMSNNSTETLESEYVAYPSNKSQLPIRHRRHYSNMEAVGKLSKNNSQTLLMGYAQISASFTVDGSLINQALFEEVKRKGVVGNPARSDVPHKAEKARNGFWGTLGGWNNLSDSLSTLLSSSELDGLRDMRGVASSQAIPLLSTPQSLLFVDLRLNPGEEKTFSFSFTLPRGLPASHKGKAIKVSYNLVIGTQRAINPKEPQKVHRINVPFRVLSGVDAQGGVLGHDLMRPYVLLRDEARVQKLENVPTRPTKENSISAKSWNSASEFLSYVDEILDRRVRRESFNSTTSAIDPRLSLFSPTGQFSCKDAIELAILRSNQSSTSDRSANRFEITRNGRRIAVIILNRPAHRLGETVIATIDFSDSALPCYSLRGSLETTEKVSPTIALRSSASITRATRKIHASCFENTLFATRVVFTPSIPVSATPTIITSGVNLEWELRFEFVTCSALDDDEIGASGINLLEKVERDDRGTVLASLESISCESFEVVIPLTVYGGSVSEPAGEELQGVPI</sequence>
<dbReference type="PANTHER" id="PTHR12507">
    <property type="entry name" value="REDUCED GROWTH PHENOTYPE 1 RGP1, YEAST -RELATED"/>
    <property type="match status" value="1"/>
</dbReference>
<dbReference type="STRING" id="2060906.A0A0H1BDV2"/>
<dbReference type="Pfam" id="PF08737">
    <property type="entry name" value="Rgp1"/>
    <property type="match status" value="1"/>
</dbReference>
<protein>
    <recommendedName>
        <fullName evidence="4">Intracellular protein transport protein</fullName>
    </recommendedName>
</protein>
<dbReference type="InterPro" id="IPR014752">
    <property type="entry name" value="Arrestin-like_C"/>
</dbReference>
<name>A0A0H1BDV2_9EURO</name>
<gene>
    <name evidence="2" type="ORF">EMPG_17149</name>
</gene>
<dbReference type="AlphaFoldDB" id="A0A0H1BDV2"/>
<dbReference type="Proteomes" id="UP000053573">
    <property type="component" value="Unassembled WGS sequence"/>
</dbReference>
<comment type="caution">
    <text evidence="2">The sequence shown here is derived from an EMBL/GenBank/DDBJ whole genome shotgun (WGS) entry which is preliminary data.</text>
</comment>
<feature type="region of interest" description="Disordered" evidence="1">
    <location>
        <begin position="33"/>
        <end position="63"/>
    </location>
</feature>
<feature type="region of interest" description="Disordered" evidence="1">
    <location>
        <begin position="80"/>
        <end position="159"/>
    </location>
</feature>
<feature type="compositionally biased region" description="Low complexity" evidence="1">
    <location>
        <begin position="100"/>
        <end position="113"/>
    </location>
</feature>
<evidence type="ECO:0008006" key="4">
    <source>
        <dbReference type="Google" id="ProtNLM"/>
    </source>
</evidence>
<feature type="region of interest" description="Disordered" evidence="1">
    <location>
        <begin position="191"/>
        <end position="309"/>
    </location>
</feature>
<keyword evidence="3" id="KW-1185">Reference proteome</keyword>
<feature type="compositionally biased region" description="Polar residues" evidence="1">
    <location>
        <begin position="222"/>
        <end position="233"/>
    </location>
</feature>
<evidence type="ECO:0000256" key="1">
    <source>
        <dbReference type="SAM" id="MobiDB-lite"/>
    </source>
</evidence>
<organism evidence="2 3">
    <name type="scientific">Blastomyces silverae</name>
    <dbReference type="NCBI Taxonomy" id="2060906"/>
    <lineage>
        <taxon>Eukaryota</taxon>
        <taxon>Fungi</taxon>
        <taxon>Dikarya</taxon>
        <taxon>Ascomycota</taxon>
        <taxon>Pezizomycotina</taxon>
        <taxon>Eurotiomycetes</taxon>
        <taxon>Eurotiomycetidae</taxon>
        <taxon>Onygenales</taxon>
        <taxon>Ajellomycetaceae</taxon>
        <taxon>Blastomyces</taxon>
    </lineage>
</organism>
<accession>A0A0H1BDV2</accession>
<reference evidence="3" key="1">
    <citation type="journal article" date="2015" name="PLoS Genet.">
        <title>The dynamic genome and transcriptome of the human fungal pathogen Blastomyces and close relative Emmonsia.</title>
        <authorList>
            <person name="Munoz J.F."/>
            <person name="Gauthier G.M."/>
            <person name="Desjardins C.A."/>
            <person name="Gallo J.E."/>
            <person name="Holder J."/>
            <person name="Sullivan T.D."/>
            <person name="Marty A.J."/>
            <person name="Carmen J.C."/>
            <person name="Chen Z."/>
            <person name="Ding L."/>
            <person name="Gujja S."/>
            <person name="Magrini V."/>
            <person name="Misas E."/>
            <person name="Mitreva M."/>
            <person name="Priest M."/>
            <person name="Saif S."/>
            <person name="Whiston E.A."/>
            <person name="Young S."/>
            <person name="Zeng Q."/>
            <person name="Goldman W.E."/>
            <person name="Mardis E.R."/>
            <person name="Taylor J.W."/>
            <person name="McEwen J.G."/>
            <person name="Clay O.K."/>
            <person name="Klein B.S."/>
            <person name="Cuomo C.A."/>
        </authorList>
    </citation>
    <scope>NUCLEOTIDE SEQUENCE [LARGE SCALE GENOMIC DNA]</scope>
    <source>
        <strain evidence="3">UAMH 139</strain>
    </source>
</reference>
<feature type="compositionally biased region" description="Polar residues" evidence="1">
    <location>
        <begin position="258"/>
        <end position="270"/>
    </location>
</feature>
<proteinExistence type="predicted"/>
<feature type="compositionally biased region" description="Polar residues" evidence="1">
    <location>
        <begin position="33"/>
        <end position="44"/>
    </location>
</feature>
<dbReference type="EMBL" id="LDEV01002833">
    <property type="protein sequence ID" value="KLJ07371.1"/>
    <property type="molecule type" value="Genomic_DNA"/>
</dbReference>